<feature type="compositionally biased region" description="Polar residues" evidence="1">
    <location>
        <begin position="322"/>
        <end position="343"/>
    </location>
</feature>
<feature type="region of interest" description="Disordered" evidence="1">
    <location>
        <begin position="238"/>
        <end position="343"/>
    </location>
</feature>
<dbReference type="Proteomes" id="UP001061298">
    <property type="component" value="Chromosome"/>
</dbReference>
<evidence type="ECO:0000313" key="4">
    <source>
        <dbReference type="Proteomes" id="UP001061298"/>
    </source>
</evidence>
<evidence type="ECO:0000259" key="2">
    <source>
        <dbReference type="Pfam" id="PF13406"/>
    </source>
</evidence>
<dbReference type="RefSeq" id="WP_263234941.1">
    <property type="nucleotide sequence ID" value="NZ_CP106793.1"/>
</dbReference>
<proteinExistence type="predicted"/>
<name>A0ABY6EHC9_9ACTN</name>
<reference evidence="3" key="1">
    <citation type="submission" date="2022-10" db="EMBL/GenBank/DDBJ databases">
        <authorList>
            <person name="Mo P."/>
        </authorList>
    </citation>
    <scope>NUCLEOTIDE SEQUENCE</scope>
    <source>
        <strain evidence="3">HUAS 13-4</strain>
    </source>
</reference>
<gene>
    <name evidence="3" type="ORF">N8I84_31435</name>
</gene>
<protein>
    <submittedName>
        <fullName evidence="3">Lytic transglycosylase domain-containing protein</fullName>
    </submittedName>
</protein>
<sequence>MAALTASQAPGAVAARASEPVRPDAPAEHGPSVSGDTPYRTQLPPLRAGKPDQGGRSATGGAGALPATVFAAYRHAEAELARTAPGCHLRWQLLAAIGQVESGQAWGGRVRADGTTVTPILGPRLTGGPYAVVRDTDGGAYDGDPVYDRAVGPMQFIPSTWAHWGADGNGDGRDDPDNVFDAALAAGRYLCAGGRDLSDPAQLDRAVLGYNASQEYLRTVRAWYAYFLAGHRVVPDLPGGAAASQGPKPPRQGGTAHPSPKPSGHHPGATPSPAPSATVSAPSPTPSPSLTAGVPQQTDAPPSLPVPTIGLPGTGVLPSGGPLTSNSADTMGSTPSPTADTGR</sequence>
<evidence type="ECO:0000313" key="3">
    <source>
        <dbReference type="EMBL" id="UXY24711.1"/>
    </source>
</evidence>
<dbReference type="Pfam" id="PF13406">
    <property type="entry name" value="SLT_2"/>
    <property type="match status" value="1"/>
</dbReference>
<dbReference type="SUPFAM" id="SSF53955">
    <property type="entry name" value="Lysozyme-like"/>
    <property type="match status" value="1"/>
</dbReference>
<feature type="region of interest" description="Disordered" evidence="1">
    <location>
        <begin position="1"/>
        <end position="61"/>
    </location>
</feature>
<dbReference type="InterPro" id="IPR023346">
    <property type="entry name" value="Lysozyme-like_dom_sf"/>
</dbReference>
<feature type="compositionally biased region" description="Low complexity" evidence="1">
    <location>
        <begin position="265"/>
        <end position="292"/>
    </location>
</feature>
<dbReference type="PANTHER" id="PTHR30163">
    <property type="entry name" value="MEMBRANE-BOUND LYTIC MUREIN TRANSGLYCOSYLASE B"/>
    <property type="match status" value="1"/>
</dbReference>
<dbReference type="PANTHER" id="PTHR30163:SF8">
    <property type="entry name" value="LYTIC MUREIN TRANSGLYCOSYLASE"/>
    <property type="match status" value="1"/>
</dbReference>
<dbReference type="InterPro" id="IPR043426">
    <property type="entry name" value="MltB-like"/>
</dbReference>
<accession>A0ABY6EHC9</accession>
<dbReference type="Gene3D" id="1.10.530.10">
    <property type="match status" value="1"/>
</dbReference>
<dbReference type="InterPro" id="IPR031304">
    <property type="entry name" value="SLT_2"/>
</dbReference>
<organism evidence="3 4">
    <name type="scientific">Streptomyces cynarae</name>
    <dbReference type="NCBI Taxonomy" id="2981134"/>
    <lineage>
        <taxon>Bacteria</taxon>
        <taxon>Bacillati</taxon>
        <taxon>Actinomycetota</taxon>
        <taxon>Actinomycetes</taxon>
        <taxon>Kitasatosporales</taxon>
        <taxon>Streptomycetaceae</taxon>
        <taxon>Streptomyces</taxon>
    </lineage>
</organism>
<feature type="domain" description="Transglycosylase SLT" evidence="2">
    <location>
        <begin position="150"/>
        <end position="193"/>
    </location>
</feature>
<keyword evidence="4" id="KW-1185">Reference proteome</keyword>
<dbReference type="EMBL" id="CP106793">
    <property type="protein sequence ID" value="UXY24711.1"/>
    <property type="molecule type" value="Genomic_DNA"/>
</dbReference>
<dbReference type="CDD" id="cd13399">
    <property type="entry name" value="Slt35-like"/>
    <property type="match status" value="1"/>
</dbReference>
<evidence type="ECO:0000256" key="1">
    <source>
        <dbReference type="SAM" id="MobiDB-lite"/>
    </source>
</evidence>